<dbReference type="SUPFAM" id="SSF51658">
    <property type="entry name" value="Xylose isomerase-like"/>
    <property type="match status" value="1"/>
</dbReference>
<dbReference type="PATRIC" id="fig|1082933.3.peg.974"/>
<dbReference type="AlphaFoldDB" id="G6Y530"/>
<accession>G6Y530</accession>
<reference evidence="2 3" key="1">
    <citation type="journal article" date="2012" name="J. Bacteriol.">
        <title>Draft Genome Sequence of Plant Growth-Promoting Rhizobium Mesorhizobium amorphae, Isolated from Zinc-Lead Mine Tailings.</title>
        <authorList>
            <person name="Hao X."/>
            <person name="Lin Y."/>
            <person name="Johnstone L."/>
            <person name="Baltrus D.A."/>
            <person name="Miller S.J."/>
            <person name="Wei G."/>
            <person name="Rensing C."/>
        </authorList>
    </citation>
    <scope>NUCLEOTIDE SEQUENCE [LARGE SCALE GENOMIC DNA]</scope>
    <source>
        <strain evidence="2 3">CCNWGS0123</strain>
    </source>
</reference>
<dbReference type="EMBL" id="AGSN01000054">
    <property type="protein sequence ID" value="EHH13265.1"/>
    <property type="molecule type" value="Genomic_DNA"/>
</dbReference>
<dbReference type="PANTHER" id="PTHR12110">
    <property type="entry name" value="HYDROXYPYRUVATE ISOMERASE"/>
    <property type="match status" value="1"/>
</dbReference>
<dbReference type="KEGG" id="mamo:A6B35_29250"/>
<keyword evidence="3" id="KW-1185">Reference proteome</keyword>
<dbReference type="Proteomes" id="UP000002949">
    <property type="component" value="Unassembled WGS sequence"/>
</dbReference>
<name>G6Y530_9HYPH</name>
<dbReference type="STRING" id="1082933.A6B35_29250"/>
<organism evidence="2 3">
    <name type="scientific">Mesorhizobium amorphae CCNWGS0123</name>
    <dbReference type="NCBI Taxonomy" id="1082933"/>
    <lineage>
        <taxon>Bacteria</taxon>
        <taxon>Pseudomonadati</taxon>
        <taxon>Pseudomonadota</taxon>
        <taxon>Alphaproteobacteria</taxon>
        <taxon>Hyphomicrobiales</taxon>
        <taxon>Phyllobacteriaceae</taxon>
        <taxon>Mesorhizobium</taxon>
    </lineage>
</organism>
<evidence type="ECO:0000313" key="2">
    <source>
        <dbReference type="EMBL" id="EHH13265.1"/>
    </source>
</evidence>
<feature type="domain" description="Xylose isomerase-like TIM barrel" evidence="1">
    <location>
        <begin position="23"/>
        <end position="276"/>
    </location>
</feature>
<dbReference type="eggNOG" id="COG1082">
    <property type="taxonomic scope" value="Bacteria"/>
</dbReference>
<dbReference type="InterPro" id="IPR050312">
    <property type="entry name" value="IolE/XylAMocC-like"/>
</dbReference>
<dbReference type="Gene3D" id="3.20.20.150">
    <property type="entry name" value="Divalent-metal-dependent TIM barrel enzymes"/>
    <property type="match status" value="1"/>
</dbReference>
<dbReference type="InterPro" id="IPR036237">
    <property type="entry name" value="Xyl_isomerase-like_sf"/>
</dbReference>
<dbReference type="GO" id="GO:0016853">
    <property type="term" value="F:isomerase activity"/>
    <property type="evidence" value="ECO:0007669"/>
    <property type="project" value="UniProtKB-KW"/>
</dbReference>
<evidence type="ECO:0000259" key="1">
    <source>
        <dbReference type="Pfam" id="PF01261"/>
    </source>
</evidence>
<dbReference type="InterPro" id="IPR013022">
    <property type="entry name" value="Xyl_isomerase-like_TIM-brl"/>
</dbReference>
<dbReference type="Pfam" id="PF01261">
    <property type="entry name" value="AP_endonuc_2"/>
    <property type="match status" value="1"/>
</dbReference>
<protein>
    <submittedName>
        <fullName evidence="2">Xylose isomerase domain-containing protein</fullName>
    </submittedName>
</protein>
<proteinExistence type="predicted"/>
<dbReference type="OrthoDB" id="9801426at2"/>
<evidence type="ECO:0000313" key="3">
    <source>
        <dbReference type="Proteomes" id="UP000002949"/>
    </source>
</evidence>
<keyword evidence="2" id="KW-0413">Isomerase</keyword>
<gene>
    <name evidence="2" type="ORF">MEA186_05196</name>
</gene>
<dbReference type="RefSeq" id="WP_006200476.1">
    <property type="nucleotide sequence ID" value="NZ_AGSN01000054.1"/>
</dbReference>
<sequence length="296" mass="32416">MKIGMCMFLWTTGVSKKHEALLRDIRTTGFDGVEIPVFSGTPDDYKRLGDLLDRIGLERTAVSAMGDPSTNLISPDAATRKAGIDYMKWAIDCSAALGANRLSGPLHSTLGAFSGSGPTAAEKKRSVASQRAIGDHAGKRGVTIGLEALNRFECYLLNTMDDLCEHIDSIDRPHIKAMYDTFHANIEEADPIGAYTRNRRNVVHVHISENDRGVPGRGNIPWAETFSAIRNSGYDDWLTIESFGRSLKDLAAATKVWRDFSESPEAVYRDGYKHIKNGWKKAGAGDAAKPFPSQAI</sequence>